<keyword evidence="1" id="KW-0175">Coiled coil</keyword>
<sequence length="137" mass="14074">MKKLGLYALALLGLVVLVTALYYYLPTETWDWIPVEITVKETATPATDDSAGVYGAVDALKDAEANQASAIQNLQNKQNAATQAANNLVNAQATATQAANGVTNAKATVAAAGNTLIGAPTPTPTQTPALPTIGPRP</sequence>
<evidence type="ECO:0000256" key="2">
    <source>
        <dbReference type="SAM" id="MobiDB-lite"/>
    </source>
</evidence>
<evidence type="ECO:0000256" key="1">
    <source>
        <dbReference type="SAM" id="Coils"/>
    </source>
</evidence>
<proteinExistence type="predicted"/>
<reference evidence="3 4" key="1">
    <citation type="journal article" date="2015" name="Nature">
        <title>rRNA introns, odd ribosomes, and small enigmatic genomes across a large radiation of phyla.</title>
        <authorList>
            <person name="Brown C.T."/>
            <person name="Hug L.A."/>
            <person name="Thomas B.C."/>
            <person name="Sharon I."/>
            <person name="Castelle C.J."/>
            <person name="Singh A."/>
            <person name="Wilkins M.J."/>
            <person name="Williams K.H."/>
            <person name="Banfield J.F."/>
        </authorList>
    </citation>
    <scope>NUCLEOTIDE SEQUENCE [LARGE SCALE GENOMIC DNA]</scope>
</reference>
<feature type="compositionally biased region" description="Low complexity" evidence="2">
    <location>
        <begin position="124"/>
        <end position="137"/>
    </location>
</feature>
<dbReference type="EMBL" id="LBQB01000003">
    <property type="protein sequence ID" value="KKP69789.1"/>
    <property type="molecule type" value="Genomic_DNA"/>
</dbReference>
<feature type="coiled-coil region" evidence="1">
    <location>
        <begin position="57"/>
        <end position="94"/>
    </location>
</feature>
<organism evidence="3 4">
    <name type="scientific">candidate division CPR3 bacterium GW2011_GWF2_35_18</name>
    <dbReference type="NCBI Taxonomy" id="1618350"/>
    <lineage>
        <taxon>Bacteria</taxon>
        <taxon>Bacteria division CPR3</taxon>
    </lineage>
</organism>
<evidence type="ECO:0000313" key="3">
    <source>
        <dbReference type="EMBL" id="KKP69789.1"/>
    </source>
</evidence>
<dbReference type="Proteomes" id="UP000034581">
    <property type="component" value="Unassembled WGS sequence"/>
</dbReference>
<accession>A0A0G0BJW6</accession>
<gene>
    <name evidence="3" type="ORF">UR67_C0003G0067</name>
</gene>
<feature type="region of interest" description="Disordered" evidence="2">
    <location>
        <begin position="117"/>
        <end position="137"/>
    </location>
</feature>
<comment type="caution">
    <text evidence="3">The sequence shown here is derived from an EMBL/GenBank/DDBJ whole genome shotgun (WGS) entry which is preliminary data.</text>
</comment>
<dbReference type="AlphaFoldDB" id="A0A0G0BJW6"/>
<name>A0A0G0BJW6_UNCC3</name>
<protein>
    <submittedName>
        <fullName evidence="3">LPXTG-motif cell wall anchor domain protein</fullName>
    </submittedName>
</protein>
<evidence type="ECO:0000313" key="4">
    <source>
        <dbReference type="Proteomes" id="UP000034581"/>
    </source>
</evidence>